<protein>
    <recommendedName>
        <fullName evidence="8">ABC transporter domain-containing protein</fullName>
    </recommendedName>
</protein>
<keyword evidence="6" id="KW-1133">Transmembrane helix</keyword>
<dbReference type="InterPro" id="IPR003439">
    <property type="entry name" value="ABC_transporter-like_ATP-bd"/>
</dbReference>
<dbReference type="Gene3D" id="3.40.50.300">
    <property type="entry name" value="P-loop containing nucleotide triphosphate hydrolases"/>
    <property type="match status" value="1"/>
</dbReference>
<dbReference type="InterPro" id="IPR027417">
    <property type="entry name" value="P-loop_NTPase"/>
</dbReference>
<evidence type="ECO:0000259" key="8">
    <source>
        <dbReference type="PROSITE" id="PS50893"/>
    </source>
</evidence>
<organism evidence="9 10">
    <name type="scientific">Henosepilachna vigintioctopunctata</name>
    <dbReference type="NCBI Taxonomy" id="420089"/>
    <lineage>
        <taxon>Eukaryota</taxon>
        <taxon>Metazoa</taxon>
        <taxon>Ecdysozoa</taxon>
        <taxon>Arthropoda</taxon>
        <taxon>Hexapoda</taxon>
        <taxon>Insecta</taxon>
        <taxon>Pterygota</taxon>
        <taxon>Neoptera</taxon>
        <taxon>Endopterygota</taxon>
        <taxon>Coleoptera</taxon>
        <taxon>Polyphaga</taxon>
        <taxon>Cucujiformia</taxon>
        <taxon>Coccinelloidea</taxon>
        <taxon>Coccinellidae</taxon>
        <taxon>Epilachninae</taxon>
        <taxon>Epilachnini</taxon>
        <taxon>Henosepilachna</taxon>
    </lineage>
</organism>
<dbReference type="GO" id="GO:0042626">
    <property type="term" value="F:ATPase-coupled transmembrane transporter activity"/>
    <property type="evidence" value="ECO:0007669"/>
    <property type="project" value="TreeGrafter"/>
</dbReference>
<accession>A0AAW1TMC1</accession>
<dbReference type="AlphaFoldDB" id="A0AAW1TMC1"/>
<keyword evidence="10" id="KW-1185">Reference proteome</keyword>
<dbReference type="Pfam" id="PF00005">
    <property type="entry name" value="ABC_tran"/>
    <property type="match status" value="1"/>
</dbReference>
<keyword evidence="4" id="KW-0547">Nucleotide-binding</keyword>
<comment type="caution">
    <text evidence="9">The sequence shown here is derived from an EMBL/GenBank/DDBJ whole genome shotgun (WGS) entry which is preliminary data.</text>
</comment>
<proteinExistence type="predicted"/>
<keyword evidence="7" id="KW-0472">Membrane</keyword>
<feature type="domain" description="ABC transporter" evidence="8">
    <location>
        <begin position="46"/>
        <end position="280"/>
    </location>
</feature>
<name>A0AAW1TMC1_9CUCU</name>
<evidence type="ECO:0000256" key="7">
    <source>
        <dbReference type="ARBA" id="ARBA00023136"/>
    </source>
</evidence>
<evidence type="ECO:0000256" key="5">
    <source>
        <dbReference type="ARBA" id="ARBA00022840"/>
    </source>
</evidence>
<comment type="subcellular location">
    <subcellularLocation>
        <location evidence="1">Membrane</location>
        <topology evidence="1">Multi-pass membrane protein</topology>
    </subcellularLocation>
</comment>
<evidence type="ECO:0000256" key="4">
    <source>
        <dbReference type="ARBA" id="ARBA00022741"/>
    </source>
</evidence>
<sequence>MRQWSECENKMVSTERMIEFISDIDIEPQRDSDSSLPKDWPSFGRLEFKNVNLKYKDTDPLILKNISFSVASGEKIGIVGRTGAGKSSILTSLFQLYPFDGSIIIDGMDTTKMPLSVVRSNISIIPQEPMLFSGTMRKNLDPFGDYDKDEIIWDALEQVELKATVQKLSSGLDTPVTSSGSNFSVGEKQLICLARALIRRNKILVLDEATANVDPYTDSLIQKTIRNKFSKCTILTIAHRLNTVMDSDKILVMKNGEVSEFDDPYSLLNNGGLLRDLILSTGETMSKKLELVAEENFNRKNISEKKKTSEAVEKQVIEHTEWTLL</sequence>
<dbReference type="CDD" id="cd03244">
    <property type="entry name" value="ABCC_MRP_domain2"/>
    <property type="match status" value="1"/>
</dbReference>
<dbReference type="SMART" id="SM00382">
    <property type="entry name" value="AAA"/>
    <property type="match status" value="1"/>
</dbReference>
<dbReference type="InterPro" id="IPR017871">
    <property type="entry name" value="ABC_transporter-like_CS"/>
</dbReference>
<dbReference type="GO" id="GO:0005524">
    <property type="term" value="F:ATP binding"/>
    <property type="evidence" value="ECO:0007669"/>
    <property type="project" value="UniProtKB-KW"/>
</dbReference>
<keyword evidence="3" id="KW-0812">Transmembrane</keyword>
<dbReference type="PANTHER" id="PTHR24223">
    <property type="entry name" value="ATP-BINDING CASSETTE SUB-FAMILY C"/>
    <property type="match status" value="1"/>
</dbReference>
<dbReference type="InterPro" id="IPR003593">
    <property type="entry name" value="AAA+_ATPase"/>
</dbReference>
<dbReference type="PANTHER" id="PTHR24223:SF448">
    <property type="entry name" value="FI20146P1-RELATED"/>
    <property type="match status" value="1"/>
</dbReference>
<dbReference type="SUPFAM" id="SSF52540">
    <property type="entry name" value="P-loop containing nucleoside triphosphate hydrolases"/>
    <property type="match status" value="1"/>
</dbReference>
<dbReference type="Proteomes" id="UP001431783">
    <property type="component" value="Unassembled WGS sequence"/>
</dbReference>
<reference evidence="9 10" key="1">
    <citation type="submission" date="2023-03" db="EMBL/GenBank/DDBJ databases">
        <title>Genome insight into feeding habits of ladybird beetles.</title>
        <authorList>
            <person name="Li H.-S."/>
            <person name="Huang Y.-H."/>
            <person name="Pang H."/>
        </authorList>
    </citation>
    <scope>NUCLEOTIDE SEQUENCE [LARGE SCALE GENOMIC DNA]</scope>
    <source>
        <strain evidence="9">SYSU_2023b</strain>
        <tissue evidence="9">Whole body</tissue>
    </source>
</reference>
<gene>
    <name evidence="9" type="ORF">WA026_003520</name>
</gene>
<evidence type="ECO:0000256" key="1">
    <source>
        <dbReference type="ARBA" id="ARBA00004141"/>
    </source>
</evidence>
<evidence type="ECO:0000313" key="9">
    <source>
        <dbReference type="EMBL" id="KAK9869788.1"/>
    </source>
</evidence>
<evidence type="ECO:0000256" key="3">
    <source>
        <dbReference type="ARBA" id="ARBA00022692"/>
    </source>
</evidence>
<dbReference type="GO" id="GO:0016887">
    <property type="term" value="F:ATP hydrolysis activity"/>
    <property type="evidence" value="ECO:0007669"/>
    <property type="project" value="InterPro"/>
</dbReference>
<keyword evidence="2" id="KW-0813">Transport</keyword>
<evidence type="ECO:0000256" key="6">
    <source>
        <dbReference type="ARBA" id="ARBA00022989"/>
    </source>
</evidence>
<dbReference type="EMBL" id="JARQZJ010000001">
    <property type="protein sequence ID" value="KAK9869788.1"/>
    <property type="molecule type" value="Genomic_DNA"/>
</dbReference>
<evidence type="ECO:0000313" key="10">
    <source>
        <dbReference type="Proteomes" id="UP001431783"/>
    </source>
</evidence>
<dbReference type="FunFam" id="3.40.50.300:FF:000163">
    <property type="entry name" value="Multidrug resistance-associated protein member 4"/>
    <property type="match status" value="1"/>
</dbReference>
<evidence type="ECO:0000256" key="2">
    <source>
        <dbReference type="ARBA" id="ARBA00022448"/>
    </source>
</evidence>
<dbReference type="PROSITE" id="PS00211">
    <property type="entry name" value="ABC_TRANSPORTER_1"/>
    <property type="match status" value="1"/>
</dbReference>
<dbReference type="InterPro" id="IPR050173">
    <property type="entry name" value="ABC_transporter_C-like"/>
</dbReference>
<dbReference type="GO" id="GO:0016020">
    <property type="term" value="C:membrane"/>
    <property type="evidence" value="ECO:0007669"/>
    <property type="project" value="UniProtKB-SubCell"/>
</dbReference>
<keyword evidence="5" id="KW-0067">ATP-binding</keyword>
<dbReference type="PROSITE" id="PS50893">
    <property type="entry name" value="ABC_TRANSPORTER_2"/>
    <property type="match status" value="1"/>
</dbReference>